<name>A0A136IID2_9PEZI</name>
<dbReference type="PANTHER" id="PTHR32440:SF0">
    <property type="entry name" value="PHOSPHATASE DCR2-RELATED"/>
    <property type="match status" value="1"/>
</dbReference>
<evidence type="ECO:0000313" key="2">
    <source>
        <dbReference type="Proteomes" id="UP000070501"/>
    </source>
</evidence>
<dbReference type="GO" id="GO:0004721">
    <property type="term" value="F:phosphoprotein phosphatase activity"/>
    <property type="evidence" value="ECO:0007669"/>
    <property type="project" value="TreeGrafter"/>
</dbReference>
<organism evidence="1 2">
    <name type="scientific">Microdochium bolleyi</name>
    <dbReference type="NCBI Taxonomy" id="196109"/>
    <lineage>
        <taxon>Eukaryota</taxon>
        <taxon>Fungi</taxon>
        <taxon>Dikarya</taxon>
        <taxon>Ascomycota</taxon>
        <taxon>Pezizomycotina</taxon>
        <taxon>Sordariomycetes</taxon>
        <taxon>Xylariomycetidae</taxon>
        <taxon>Xylariales</taxon>
        <taxon>Microdochiaceae</taxon>
        <taxon>Microdochium</taxon>
    </lineage>
</organism>
<accession>A0A136IID2</accession>
<proteinExistence type="predicted"/>
<evidence type="ECO:0000313" key="1">
    <source>
        <dbReference type="EMBL" id="KXJ84747.1"/>
    </source>
</evidence>
<gene>
    <name evidence="1" type="ORF">Micbo1qcDRAFT_169990</name>
</gene>
<reference evidence="2" key="1">
    <citation type="submission" date="2016-02" db="EMBL/GenBank/DDBJ databases">
        <title>Draft genome sequence of Microdochium bolleyi, a fungal endophyte of beachgrass.</title>
        <authorList>
            <consortium name="DOE Joint Genome Institute"/>
            <person name="David A.S."/>
            <person name="May G."/>
            <person name="Haridas S."/>
            <person name="Lim J."/>
            <person name="Wang M."/>
            <person name="Labutti K."/>
            <person name="Lipzen A."/>
            <person name="Barry K."/>
            <person name="Grigoriev I.V."/>
        </authorList>
    </citation>
    <scope>NUCLEOTIDE SEQUENCE [LARGE SCALE GENOMIC DNA]</scope>
    <source>
        <strain evidence="2">J235TASD1</strain>
    </source>
</reference>
<dbReference type="InParanoid" id="A0A136IID2"/>
<dbReference type="SUPFAM" id="SSF56300">
    <property type="entry name" value="Metallo-dependent phosphatases"/>
    <property type="match status" value="1"/>
</dbReference>
<dbReference type="Proteomes" id="UP000070501">
    <property type="component" value="Unassembled WGS sequence"/>
</dbReference>
<keyword evidence="2" id="KW-1185">Reference proteome</keyword>
<dbReference type="PANTHER" id="PTHR32440">
    <property type="entry name" value="PHOSPHATASE DCR2-RELATED-RELATED"/>
    <property type="match status" value="1"/>
</dbReference>
<dbReference type="GO" id="GO:0005737">
    <property type="term" value="C:cytoplasm"/>
    <property type="evidence" value="ECO:0007669"/>
    <property type="project" value="TreeGrafter"/>
</dbReference>
<sequence>MDAVDPRPQWALMPSSLQLNGQPKVPVARLSILHGRAKPRPDARAALRVRGDGNFKIVQISDTHMVTGVGVCRDAIDAHGKHLPESEADPLTVDFIGRILDVEKPDLVVLTGDQLHHDIPDSKSALQGGHGQHSGVLSVPQDRLPVPEVMPLAVSSFMITSEP</sequence>
<dbReference type="OrthoDB" id="783096at2759"/>
<dbReference type="AlphaFoldDB" id="A0A136IID2"/>
<dbReference type="STRING" id="196109.A0A136IID2"/>
<dbReference type="EMBL" id="KQ964338">
    <property type="protein sequence ID" value="KXJ84747.1"/>
    <property type="molecule type" value="Genomic_DNA"/>
</dbReference>
<protein>
    <submittedName>
        <fullName evidence="1">Uncharacterized protein</fullName>
    </submittedName>
</protein>
<dbReference type="InterPro" id="IPR029052">
    <property type="entry name" value="Metallo-depent_PP-like"/>
</dbReference>
<dbReference type="Gene3D" id="3.60.21.10">
    <property type="match status" value="1"/>
</dbReference>